<comment type="caution">
    <text evidence="1">The sequence shown here is derived from an EMBL/GenBank/DDBJ whole genome shotgun (WGS) entry which is preliminary data.</text>
</comment>
<evidence type="ECO:0000313" key="2">
    <source>
        <dbReference type="Proteomes" id="UP000237105"/>
    </source>
</evidence>
<feature type="non-terminal residue" evidence="1">
    <location>
        <position position="1"/>
    </location>
</feature>
<protein>
    <recommendedName>
        <fullName evidence="3">Aspartic peptidase domain containing protein</fullName>
    </recommendedName>
</protein>
<dbReference type="PANTHER" id="PTHR33240">
    <property type="entry name" value="OS08G0508500 PROTEIN"/>
    <property type="match status" value="1"/>
</dbReference>
<sequence length="96" mass="10447">IANGRVFQVLVDNGSSADILFASACQIMNISGAMPRPTDSPLYEFTKECAHREGVIGLPIAFGEEPAATTKIMNFFIVDQKLAYNAIISRLTLNKL</sequence>
<evidence type="ECO:0008006" key="3">
    <source>
        <dbReference type="Google" id="ProtNLM"/>
    </source>
</evidence>
<accession>A0A2P5AS74</accession>
<dbReference type="Proteomes" id="UP000237105">
    <property type="component" value="Unassembled WGS sequence"/>
</dbReference>
<gene>
    <name evidence="1" type="ORF">PanWU01x14_305120</name>
</gene>
<evidence type="ECO:0000313" key="1">
    <source>
        <dbReference type="EMBL" id="PON39400.1"/>
    </source>
</evidence>
<dbReference type="PANTHER" id="PTHR33240:SF8">
    <property type="entry name" value="OS03G0439900 PROTEIN"/>
    <property type="match status" value="1"/>
</dbReference>
<proteinExistence type="predicted"/>
<keyword evidence="2" id="KW-1185">Reference proteome</keyword>
<reference evidence="2" key="1">
    <citation type="submission" date="2016-06" db="EMBL/GenBank/DDBJ databases">
        <title>Parallel loss of symbiosis genes in relatives of nitrogen-fixing non-legume Parasponia.</title>
        <authorList>
            <person name="Van Velzen R."/>
            <person name="Holmer R."/>
            <person name="Bu F."/>
            <person name="Rutten L."/>
            <person name="Van Zeijl A."/>
            <person name="Liu W."/>
            <person name="Santuari L."/>
            <person name="Cao Q."/>
            <person name="Sharma T."/>
            <person name="Shen D."/>
            <person name="Roswanjaya Y."/>
            <person name="Wardhani T."/>
            <person name="Kalhor M.S."/>
            <person name="Jansen J."/>
            <person name="Van den Hoogen J."/>
            <person name="Gungor B."/>
            <person name="Hartog M."/>
            <person name="Hontelez J."/>
            <person name="Verver J."/>
            <person name="Yang W.-C."/>
            <person name="Schijlen E."/>
            <person name="Repin R."/>
            <person name="Schilthuizen M."/>
            <person name="Schranz E."/>
            <person name="Heidstra R."/>
            <person name="Miyata K."/>
            <person name="Fedorova E."/>
            <person name="Kohlen W."/>
            <person name="Bisseling T."/>
            <person name="Smit S."/>
            <person name="Geurts R."/>
        </authorList>
    </citation>
    <scope>NUCLEOTIDE SEQUENCE [LARGE SCALE GENOMIC DNA]</scope>
    <source>
        <strain evidence="2">cv. WU1-14</strain>
    </source>
</reference>
<name>A0A2P5AS74_PARAD</name>
<dbReference type="AlphaFoldDB" id="A0A2P5AS74"/>
<organism evidence="1 2">
    <name type="scientific">Parasponia andersonii</name>
    <name type="common">Sponia andersonii</name>
    <dbReference type="NCBI Taxonomy" id="3476"/>
    <lineage>
        <taxon>Eukaryota</taxon>
        <taxon>Viridiplantae</taxon>
        <taxon>Streptophyta</taxon>
        <taxon>Embryophyta</taxon>
        <taxon>Tracheophyta</taxon>
        <taxon>Spermatophyta</taxon>
        <taxon>Magnoliopsida</taxon>
        <taxon>eudicotyledons</taxon>
        <taxon>Gunneridae</taxon>
        <taxon>Pentapetalae</taxon>
        <taxon>rosids</taxon>
        <taxon>fabids</taxon>
        <taxon>Rosales</taxon>
        <taxon>Cannabaceae</taxon>
        <taxon>Parasponia</taxon>
    </lineage>
</organism>
<dbReference type="OrthoDB" id="1746852at2759"/>
<dbReference type="EMBL" id="JXTB01000467">
    <property type="protein sequence ID" value="PON39400.1"/>
    <property type="molecule type" value="Genomic_DNA"/>
</dbReference>